<evidence type="ECO:0000256" key="4">
    <source>
        <dbReference type="ARBA" id="ARBA00022898"/>
    </source>
</evidence>
<dbReference type="Proteomes" id="UP001473063">
    <property type="component" value="Unassembled WGS sequence"/>
</dbReference>
<accession>A0ABV1BCA9</accession>
<evidence type="ECO:0000256" key="1">
    <source>
        <dbReference type="ARBA" id="ARBA00001933"/>
    </source>
</evidence>
<dbReference type="InterPro" id="IPR016454">
    <property type="entry name" value="Cysteine_dSase"/>
</dbReference>
<dbReference type="InterPro" id="IPR015421">
    <property type="entry name" value="PyrdxlP-dep_Trfase_major"/>
</dbReference>
<keyword evidence="8" id="KW-0032">Aminotransferase</keyword>
<dbReference type="InterPro" id="IPR000192">
    <property type="entry name" value="Aminotrans_V_dom"/>
</dbReference>
<comment type="cofactor">
    <cofactor evidence="1 6">
        <name>pyridoxal 5'-phosphate</name>
        <dbReference type="ChEBI" id="CHEBI:597326"/>
    </cofactor>
</comment>
<evidence type="ECO:0000256" key="6">
    <source>
        <dbReference type="RuleBase" id="RU004504"/>
    </source>
</evidence>
<dbReference type="InterPro" id="IPR015424">
    <property type="entry name" value="PyrdxlP-dep_Trfase"/>
</dbReference>
<sequence>MIYLDNASTSFHKPDCVARAVVEAMQQAGNSGRGSSGEALEASRLIFDTRCQLAEMFEAEGPECVAFTSNATEALNTAIFGVLHPERENVHAIATAMDHNSVLRPLYALEKRGLKLTILPADRQGRISLKELEASIRPETKVLVCTHASNLTGNVNDIRTIGEIARKHGILFIVDAAQTAGVFPISMKKDHIDILCFSGHKGLMGPQGTGAICVRPGVKVEALKVGGSGILTFQKEHPKDMPEALEAGTLNSHGIAGLRAALGWINETGMDKIRKREQQLMWHFYNQVKEIKSVTVYGDFSGKERSPVVTLNIDGAGSSEVSMALSEEYGISTRAGGHCAPLMHLSLGTGKTGSVRFSFSYFNTEEEIDEAARAVRELAEEA</sequence>
<reference evidence="8 9" key="1">
    <citation type="submission" date="2024-03" db="EMBL/GenBank/DDBJ databases">
        <title>Human intestinal bacterial collection.</title>
        <authorList>
            <person name="Pauvert C."/>
            <person name="Hitch T.C.A."/>
            <person name="Clavel T."/>
        </authorList>
    </citation>
    <scope>NUCLEOTIDE SEQUENCE [LARGE SCALE GENOMIC DNA]</scope>
    <source>
        <strain evidence="8 9">CLA-JM-H16</strain>
    </source>
</reference>
<evidence type="ECO:0000313" key="9">
    <source>
        <dbReference type="Proteomes" id="UP001473063"/>
    </source>
</evidence>
<dbReference type="Gene3D" id="3.40.640.10">
    <property type="entry name" value="Type I PLP-dependent aspartate aminotransferase-like (Major domain)"/>
    <property type="match status" value="1"/>
</dbReference>
<dbReference type="GO" id="GO:0008483">
    <property type="term" value="F:transaminase activity"/>
    <property type="evidence" value="ECO:0007669"/>
    <property type="project" value="UniProtKB-KW"/>
</dbReference>
<evidence type="ECO:0000259" key="7">
    <source>
        <dbReference type="Pfam" id="PF00266"/>
    </source>
</evidence>
<dbReference type="EC" id="2.8.1.7" evidence="3"/>
<dbReference type="EMBL" id="JBBMEJ010000001">
    <property type="protein sequence ID" value="MEQ2369351.1"/>
    <property type="molecule type" value="Genomic_DNA"/>
</dbReference>
<dbReference type="SUPFAM" id="SSF53383">
    <property type="entry name" value="PLP-dependent transferases"/>
    <property type="match status" value="1"/>
</dbReference>
<dbReference type="PIRSF" id="PIRSF005572">
    <property type="entry name" value="NifS"/>
    <property type="match status" value="1"/>
</dbReference>
<name>A0ABV1BCA9_9FIRM</name>
<dbReference type="InterPro" id="IPR010969">
    <property type="entry name" value="Cys_dSase-rel_unknwn_funct"/>
</dbReference>
<dbReference type="PROSITE" id="PS00595">
    <property type="entry name" value="AA_TRANSFER_CLASS_5"/>
    <property type="match status" value="1"/>
</dbReference>
<evidence type="ECO:0000256" key="2">
    <source>
        <dbReference type="ARBA" id="ARBA00010447"/>
    </source>
</evidence>
<evidence type="ECO:0000313" key="8">
    <source>
        <dbReference type="EMBL" id="MEQ2369351.1"/>
    </source>
</evidence>
<dbReference type="PANTHER" id="PTHR43586">
    <property type="entry name" value="CYSTEINE DESULFURASE"/>
    <property type="match status" value="1"/>
</dbReference>
<comment type="similarity">
    <text evidence="2">Belongs to the class-V pyridoxal-phosphate-dependent aminotransferase family. Csd subfamily.</text>
</comment>
<keyword evidence="9" id="KW-1185">Reference proteome</keyword>
<gene>
    <name evidence="8" type="ORF">WMO28_00055</name>
</gene>
<evidence type="ECO:0000256" key="5">
    <source>
        <dbReference type="ARBA" id="ARBA00050776"/>
    </source>
</evidence>
<dbReference type="InterPro" id="IPR015422">
    <property type="entry name" value="PyrdxlP-dep_Trfase_small"/>
</dbReference>
<dbReference type="Gene3D" id="3.90.1150.10">
    <property type="entry name" value="Aspartate Aminotransferase, domain 1"/>
    <property type="match status" value="1"/>
</dbReference>
<dbReference type="NCBIfam" id="TIGR01977">
    <property type="entry name" value="am_tr_V_EF2568"/>
    <property type="match status" value="1"/>
</dbReference>
<comment type="caution">
    <text evidence="8">The sequence shown here is derived from an EMBL/GenBank/DDBJ whole genome shotgun (WGS) entry which is preliminary data.</text>
</comment>
<dbReference type="Pfam" id="PF00266">
    <property type="entry name" value="Aminotran_5"/>
    <property type="match status" value="1"/>
</dbReference>
<feature type="domain" description="Aminotransferase class V" evidence="7">
    <location>
        <begin position="2"/>
        <end position="369"/>
    </location>
</feature>
<dbReference type="RefSeq" id="WP_178643948.1">
    <property type="nucleotide sequence ID" value="NZ_JBBMEJ010000001.1"/>
</dbReference>
<proteinExistence type="inferred from homology"/>
<keyword evidence="8" id="KW-0808">Transferase</keyword>
<organism evidence="8 9">
    <name type="scientific">Blautia aquisgranensis</name>
    <dbReference type="NCBI Taxonomy" id="3133153"/>
    <lineage>
        <taxon>Bacteria</taxon>
        <taxon>Bacillati</taxon>
        <taxon>Bacillota</taxon>
        <taxon>Clostridia</taxon>
        <taxon>Lachnospirales</taxon>
        <taxon>Lachnospiraceae</taxon>
        <taxon>Blautia</taxon>
    </lineage>
</organism>
<keyword evidence="4" id="KW-0663">Pyridoxal phosphate</keyword>
<dbReference type="PANTHER" id="PTHR43586:SF4">
    <property type="entry name" value="ISOPENICILLIN N EPIMERASE"/>
    <property type="match status" value="1"/>
</dbReference>
<protein>
    <recommendedName>
        <fullName evidence="3">cysteine desulfurase</fullName>
        <ecNumber evidence="3">2.8.1.7</ecNumber>
    </recommendedName>
</protein>
<evidence type="ECO:0000256" key="3">
    <source>
        <dbReference type="ARBA" id="ARBA00012239"/>
    </source>
</evidence>
<dbReference type="InterPro" id="IPR020578">
    <property type="entry name" value="Aminotrans_V_PyrdxlP_BS"/>
</dbReference>
<comment type="catalytic activity">
    <reaction evidence="5">
        <text>(sulfur carrier)-H + L-cysteine = (sulfur carrier)-SH + L-alanine</text>
        <dbReference type="Rhea" id="RHEA:43892"/>
        <dbReference type="Rhea" id="RHEA-COMP:14737"/>
        <dbReference type="Rhea" id="RHEA-COMP:14739"/>
        <dbReference type="ChEBI" id="CHEBI:29917"/>
        <dbReference type="ChEBI" id="CHEBI:35235"/>
        <dbReference type="ChEBI" id="CHEBI:57972"/>
        <dbReference type="ChEBI" id="CHEBI:64428"/>
        <dbReference type="EC" id="2.8.1.7"/>
    </reaction>
</comment>